<keyword evidence="6" id="KW-0206">Cytoskeleton</keyword>
<reference evidence="8 9" key="1">
    <citation type="journal article" date="2011" name="Science">
        <title>Comparative functional genomics of the fission yeasts.</title>
        <authorList>
            <person name="Rhind N."/>
            <person name="Chen Z."/>
            <person name="Yassour M."/>
            <person name="Thompson D.A."/>
            <person name="Haas B.J."/>
            <person name="Habib N."/>
            <person name="Wapinski I."/>
            <person name="Roy S."/>
            <person name="Lin M.F."/>
            <person name="Heiman D.I."/>
            <person name="Young S.K."/>
            <person name="Furuya K."/>
            <person name="Guo Y."/>
            <person name="Pidoux A."/>
            <person name="Chen H.M."/>
            <person name="Robbertse B."/>
            <person name="Goldberg J.M."/>
            <person name="Aoki K."/>
            <person name="Bayne E.H."/>
            <person name="Berlin A.M."/>
            <person name="Desjardins C.A."/>
            <person name="Dobbs E."/>
            <person name="Dukaj L."/>
            <person name="Fan L."/>
            <person name="FitzGerald M.G."/>
            <person name="French C."/>
            <person name="Gujja S."/>
            <person name="Hansen K."/>
            <person name="Keifenheim D."/>
            <person name="Levin J.Z."/>
            <person name="Mosher R.A."/>
            <person name="Mueller C.A."/>
            <person name="Pfiffner J."/>
            <person name="Priest M."/>
            <person name="Russ C."/>
            <person name="Smialowska A."/>
            <person name="Swoboda P."/>
            <person name="Sykes S.M."/>
            <person name="Vaughn M."/>
            <person name="Vengrova S."/>
            <person name="Yoder R."/>
            <person name="Zeng Q."/>
            <person name="Allshire R."/>
            <person name="Baulcombe D."/>
            <person name="Birren B.W."/>
            <person name="Brown W."/>
            <person name="Ekwall K."/>
            <person name="Kellis M."/>
            <person name="Leatherwood J."/>
            <person name="Levin H."/>
            <person name="Margalit H."/>
            <person name="Martienssen R."/>
            <person name="Nieduszynski C.A."/>
            <person name="Spatafora J.W."/>
            <person name="Friedman N."/>
            <person name="Dalgaard J.Z."/>
            <person name="Baumann P."/>
            <person name="Niki H."/>
            <person name="Regev A."/>
            <person name="Nusbaum C."/>
        </authorList>
    </citation>
    <scope>NUCLEOTIDE SEQUENCE [LARGE SCALE GENOMIC DNA]</scope>
    <source>
        <strain evidence="9">OY26 / ATCC MYA-4695 / CBS 11777 / NBRC 106824 / NRRL Y48691</strain>
    </source>
</reference>
<evidence type="ECO:0000256" key="2">
    <source>
        <dbReference type="ARBA" id="ARBA00004267"/>
    </source>
</evidence>
<dbReference type="HOGENOM" id="CLU_160285_0_1_1"/>
<dbReference type="OrthoDB" id="248923at2759"/>
<dbReference type="GO" id="GO:0140475">
    <property type="term" value="F:spindle pole body anchor activity"/>
    <property type="evidence" value="ECO:0007669"/>
    <property type="project" value="EnsemblFungi"/>
</dbReference>
<dbReference type="GO" id="GO:0033566">
    <property type="term" value="P:gamma-tubulin complex localization"/>
    <property type="evidence" value="ECO:0007669"/>
    <property type="project" value="InterPro"/>
</dbReference>
<dbReference type="GO" id="GO:0061497">
    <property type="term" value="C:inner plaque of mitotic spindle pole body"/>
    <property type="evidence" value="ECO:0007669"/>
    <property type="project" value="EnsemblFungi"/>
</dbReference>
<dbReference type="PANTHER" id="PTHR28520:SF2">
    <property type="entry name" value="MITOTIC-SPINDLE ORGANIZING PROTEIN 1"/>
    <property type="match status" value="1"/>
</dbReference>
<dbReference type="OMA" id="LSICVGM"/>
<sequence length="66" mass="7071">MSSADSAKETIDILHEIGTLLGVGLDKTALSLCVSLCENNIHPEAIAQIIREIVLAHQDEPESDTT</sequence>
<name>S9XCW3_SCHCR</name>
<accession>S9XCW3</accession>
<dbReference type="InterPro" id="IPR022214">
    <property type="entry name" value="MZT1"/>
</dbReference>
<comment type="function">
    <text evidence="1">Required for gamma-tubulin complex recruitment to the microtubule organizing center (MTOC).</text>
</comment>
<dbReference type="PANTHER" id="PTHR28520">
    <property type="entry name" value="MITOTIC-SPINDLE ORGANIZING PROTEIN 1"/>
    <property type="match status" value="1"/>
</dbReference>
<dbReference type="GO" id="GO:0031021">
    <property type="term" value="C:interphase microtubule organizing center"/>
    <property type="evidence" value="ECO:0007669"/>
    <property type="project" value="EnsemblFungi"/>
</dbReference>
<dbReference type="Pfam" id="PF12554">
    <property type="entry name" value="MOZART1"/>
    <property type="match status" value="1"/>
</dbReference>
<keyword evidence="9" id="KW-1185">Reference proteome</keyword>
<dbReference type="Proteomes" id="UP000015464">
    <property type="component" value="Unassembled WGS sequence"/>
</dbReference>
<evidence type="ECO:0000256" key="1">
    <source>
        <dbReference type="ARBA" id="ARBA00003060"/>
    </source>
</evidence>
<dbReference type="eggNOG" id="ENOG502S6UI">
    <property type="taxonomic scope" value="Eukaryota"/>
</dbReference>
<dbReference type="EMBL" id="KE546990">
    <property type="protein sequence ID" value="EPY51681.1"/>
    <property type="molecule type" value="Genomic_DNA"/>
</dbReference>
<proteinExistence type="inferred from homology"/>
<comment type="subcellular location">
    <subcellularLocation>
        <location evidence="2">Cytoplasm</location>
        <location evidence="2">Cytoskeleton</location>
        <location evidence="2">Microtubule organizing center</location>
    </subcellularLocation>
</comment>
<gene>
    <name evidence="8" type="ORF">SPOG_00105</name>
</gene>
<dbReference type="AlphaFoldDB" id="S9XCW3"/>
<dbReference type="RefSeq" id="XP_013023066.1">
    <property type="nucleotide sequence ID" value="XM_013167612.1"/>
</dbReference>
<evidence type="ECO:0000313" key="8">
    <source>
        <dbReference type="EMBL" id="EPY51681.1"/>
    </source>
</evidence>
<dbReference type="GO" id="GO:0000923">
    <property type="term" value="C:equatorial microtubule organizing center"/>
    <property type="evidence" value="ECO:0007669"/>
    <property type="project" value="EnsemblFungi"/>
</dbReference>
<dbReference type="GeneID" id="25034437"/>
<evidence type="ECO:0000256" key="6">
    <source>
        <dbReference type="ARBA" id="ARBA00023212"/>
    </source>
</evidence>
<organism evidence="8 9">
    <name type="scientific">Schizosaccharomyces cryophilus (strain OY26 / ATCC MYA-4695 / CBS 11777 / NBRC 106824 / NRRL Y48691)</name>
    <name type="common">Fission yeast</name>
    <dbReference type="NCBI Taxonomy" id="653667"/>
    <lineage>
        <taxon>Eukaryota</taxon>
        <taxon>Fungi</taxon>
        <taxon>Dikarya</taxon>
        <taxon>Ascomycota</taxon>
        <taxon>Taphrinomycotina</taxon>
        <taxon>Schizosaccharomycetes</taxon>
        <taxon>Schizosaccharomycetales</taxon>
        <taxon>Schizosaccharomycetaceae</taxon>
        <taxon>Schizosaccharomyces</taxon>
    </lineage>
</organism>
<dbReference type="GO" id="GO:0051417">
    <property type="term" value="P:microtubule nucleation by spindle pole body"/>
    <property type="evidence" value="ECO:0007669"/>
    <property type="project" value="EnsemblFungi"/>
</dbReference>
<evidence type="ECO:0000256" key="7">
    <source>
        <dbReference type="ARBA" id="ARBA00029810"/>
    </source>
</evidence>
<dbReference type="GO" id="GO:0008275">
    <property type="term" value="C:gamma-tubulin small complex"/>
    <property type="evidence" value="ECO:0007669"/>
    <property type="project" value="EnsemblFungi"/>
</dbReference>
<comment type="similarity">
    <text evidence="3">Belongs to the MOZART1 family.</text>
</comment>
<dbReference type="GO" id="GO:0000931">
    <property type="term" value="C:gamma-tubulin ring complex"/>
    <property type="evidence" value="ECO:0007669"/>
    <property type="project" value="InterPro"/>
</dbReference>
<dbReference type="STRING" id="653667.S9XCW3"/>
<dbReference type="GO" id="GO:0005819">
    <property type="term" value="C:spindle"/>
    <property type="evidence" value="ECO:0007669"/>
    <property type="project" value="TreeGrafter"/>
</dbReference>
<protein>
    <recommendedName>
        <fullName evidence="4">Mitotic-spindle organizing protein 1</fullName>
    </recommendedName>
    <alternativeName>
        <fullName evidence="7">Mitotic-spindle organizing protein associated with a ring of gamma-tubulin 1</fullName>
    </alternativeName>
</protein>
<evidence type="ECO:0000256" key="3">
    <source>
        <dbReference type="ARBA" id="ARBA00011015"/>
    </source>
</evidence>
<keyword evidence="5" id="KW-0963">Cytoplasm</keyword>
<dbReference type="GO" id="GO:0051415">
    <property type="term" value="P:microtubule nucleation by interphase microtubule organizing center"/>
    <property type="evidence" value="ECO:0007669"/>
    <property type="project" value="EnsemblFungi"/>
</dbReference>
<evidence type="ECO:0000313" key="9">
    <source>
        <dbReference type="Proteomes" id="UP000015464"/>
    </source>
</evidence>
<evidence type="ECO:0000256" key="4">
    <source>
        <dbReference type="ARBA" id="ARBA00016992"/>
    </source>
</evidence>
<dbReference type="GO" id="GO:0090307">
    <property type="term" value="P:mitotic spindle assembly"/>
    <property type="evidence" value="ECO:0007669"/>
    <property type="project" value="EnsemblFungi"/>
</dbReference>
<evidence type="ECO:0000256" key="5">
    <source>
        <dbReference type="ARBA" id="ARBA00022490"/>
    </source>
</evidence>